<sequence>MLVFVSHGNLLKAFAKNKEVVHTYSGHEAEIHLVLPFGDHVISVDTDNNMIIWDVESEEEYLQMNFDRSYFTISAIMHPSTYLNKIILGSQQGTLQLWNVKSNKLLYTFKGWETGVTVLQQVCK</sequence>
<dbReference type="EMBL" id="KV931060">
    <property type="protein sequence ID" value="PIO31595.1"/>
    <property type="molecule type" value="Genomic_DNA"/>
</dbReference>
<protein>
    <recommendedName>
        <fullName evidence="2">WDR36/Utp21 N-terminal domain-containing protein</fullName>
    </recommendedName>
</protein>
<feature type="domain" description="WDR36/Utp21 N-terminal" evidence="2">
    <location>
        <begin position="2"/>
        <end position="122"/>
    </location>
</feature>
<name>A0A2G9RUX9_AQUCT</name>
<dbReference type="InterPro" id="IPR015943">
    <property type="entry name" value="WD40/YVTN_repeat-like_dom_sf"/>
</dbReference>
<feature type="non-terminal residue" evidence="3">
    <location>
        <position position="124"/>
    </location>
</feature>
<reference evidence="3" key="1">
    <citation type="submission" date="2017-08" db="EMBL/GenBank/DDBJ databases">
        <title>Assembly of the North American Bullfrog Genome.</title>
        <authorList>
            <person name="Warren R.L."/>
            <person name="Vandervalk B.P."/>
            <person name="Kucuk E."/>
            <person name="Birol I."/>
            <person name="Helbing C."/>
            <person name="Pandoh P."/>
            <person name="Behsaz B."/>
            <person name="Mohamadi H."/>
            <person name="Chu J."/>
            <person name="Jackman S."/>
            <person name="Hammond S.A."/>
            <person name="Veldhoen N."/>
            <person name="Kirk H."/>
            <person name="Zhao Y."/>
            <person name="Coope R."/>
            <person name="Pleasance S."/>
            <person name="Moore R."/>
            <person name="Holt R."/>
        </authorList>
    </citation>
    <scope>NUCLEOTIDE SEQUENCE</scope>
    <source>
        <strain evidence="3">Bruno</strain>
        <tissue evidence="3">Liver</tissue>
    </source>
</reference>
<dbReference type="InterPro" id="IPR036322">
    <property type="entry name" value="WD40_repeat_dom_sf"/>
</dbReference>
<dbReference type="GO" id="GO:0006364">
    <property type="term" value="P:rRNA processing"/>
    <property type="evidence" value="ECO:0007669"/>
    <property type="project" value="TreeGrafter"/>
</dbReference>
<gene>
    <name evidence="3" type="ORF">AB205_0000130</name>
</gene>
<dbReference type="AlphaFoldDB" id="A0A2G9RUX9"/>
<dbReference type="Pfam" id="PF25171">
    <property type="entry name" value="Beta-prop_WDR36-Utp21_1st"/>
    <property type="match status" value="1"/>
</dbReference>
<evidence type="ECO:0000259" key="2">
    <source>
        <dbReference type="Pfam" id="PF25171"/>
    </source>
</evidence>
<evidence type="ECO:0000256" key="1">
    <source>
        <dbReference type="ARBA" id="ARBA00022737"/>
    </source>
</evidence>
<dbReference type="GO" id="GO:0034388">
    <property type="term" value="C:Pwp2p-containing subcomplex of 90S preribosome"/>
    <property type="evidence" value="ECO:0007669"/>
    <property type="project" value="TreeGrafter"/>
</dbReference>
<dbReference type="PANTHER" id="PTHR22840">
    <property type="entry name" value="WD REPEAT-CONTAINING PROTEIN 36"/>
    <property type="match status" value="1"/>
</dbReference>
<dbReference type="PANTHER" id="PTHR22840:SF12">
    <property type="entry name" value="WD REPEAT-CONTAINING PROTEIN 36"/>
    <property type="match status" value="1"/>
</dbReference>
<dbReference type="Gene3D" id="2.130.10.10">
    <property type="entry name" value="YVTN repeat-like/Quinoprotein amine dehydrogenase"/>
    <property type="match status" value="1"/>
</dbReference>
<dbReference type="GO" id="GO:0032040">
    <property type="term" value="C:small-subunit processome"/>
    <property type="evidence" value="ECO:0007669"/>
    <property type="project" value="TreeGrafter"/>
</dbReference>
<organism evidence="3">
    <name type="scientific">Aquarana catesbeiana</name>
    <name type="common">American bullfrog</name>
    <name type="synonym">Rana catesbeiana</name>
    <dbReference type="NCBI Taxonomy" id="8400"/>
    <lineage>
        <taxon>Eukaryota</taxon>
        <taxon>Metazoa</taxon>
        <taxon>Chordata</taxon>
        <taxon>Craniata</taxon>
        <taxon>Vertebrata</taxon>
        <taxon>Euteleostomi</taxon>
        <taxon>Amphibia</taxon>
        <taxon>Batrachia</taxon>
        <taxon>Anura</taxon>
        <taxon>Neobatrachia</taxon>
        <taxon>Ranoidea</taxon>
        <taxon>Ranidae</taxon>
        <taxon>Aquarana</taxon>
    </lineage>
</organism>
<dbReference type="SUPFAM" id="SSF50978">
    <property type="entry name" value="WD40 repeat-like"/>
    <property type="match status" value="1"/>
</dbReference>
<accession>A0A2G9RUX9</accession>
<proteinExistence type="predicted"/>
<dbReference type="InterPro" id="IPR059157">
    <property type="entry name" value="WDR36-Utp21_N"/>
</dbReference>
<evidence type="ECO:0000313" key="3">
    <source>
        <dbReference type="EMBL" id="PIO31595.1"/>
    </source>
</evidence>
<keyword evidence="1" id="KW-0677">Repeat</keyword>
<dbReference type="OrthoDB" id="10250769at2759"/>